<dbReference type="InterPro" id="IPR003732">
    <property type="entry name" value="Daa-tRNA_deacyls_DTD"/>
</dbReference>
<dbReference type="Gene3D" id="3.50.80.10">
    <property type="entry name" value="D-tyrosyl-tRNA(Tyr) deacylase"/>
    <property type="match status" value="1"/>
</dbReference>
<comment type="catalytic activity">
    <reaction evidence="2">
        <text>glycyl-tRNA(Ala) + H2O = tRNA(Ala) + glycine + H(+)</text>
        <dbReference type="Rhea" id="RHEA:53744"/>
        <dbReference type="Rhea" id="RHEA-COMP:9657"/>
        <dbReference type="Rhea" id="RHEA-COMP:13640"/>
        <dbReference type="ChEBI" id="CHEBI:15377"/>
        <dbReference type="ChEBI" id="CHEBI:15378"/>
        <dbReference type="ChEBI" id="CHEBI:57305"/>
        <dbReference type="ChEBI" id="CHEBI:78442"/>
        <dbReference type="ChEBI" id="CHEBI:78522"/>
    </reaction>
</comment>
<dbReference type="GO" id="GO:0051500">
    <property type="term" value="F:D-tyrosyl-tRNA(Tyr) deacylase activity"/>
    <property type="evidence" value="ECO:0007669"/>
    <property type="project" value="TreeGrafter"/>
</dbReference>
<dbReference type="GO" id="GO:0043908">
    <property type="term" value="F:Ser(Gly)-tRNA(Ala) hydrolase activity"/>
    <property type="evidence" value="ECO:0007669"/>
    <property type="project" value="UniProtKB-UniRule"/>
</dbReference>
<keyword evidence="2" id="KW-0963">Cytoplasm</keyword>
<accession>A0A1G5JT20</accession>
<sequence>MKAVIQRVSQASVTIDGVKVADIGWGLLLLVGIEDADTAEDIDWLAQKIVNLRIFNDDAGVMNRSVHEINGEIIAVSQFTLHAATKKGNRPSYIKAAKPEVAIPLYETFVARLEAAFGKKIQTGQFGADMKVALCNDGPVTILIDTKNKY</sequence>
<evidence type="ECO:0000256" key="2">
    <source>
        <dbReference type="HAMAP-Rule" id="MF_00518"/>
    </source>
</evidence>
<dbReference type="SUPFAM" id="SSF69500">
    <property type="entry name" value="DTD-like"/>
    <property type="match status" value="1"/>
</dbReference>
<dbReference type="RefSeq" id="WP_091145690.1">
    <property type="nucleotide sequence ID" value="NZ_FMVF01000016.1"/>
</dbReference>
<comment type="function">
    <text evidence="2">An aminoacyl-tRNA editing enzyme that deacylates mischarged D-aminoacyl-tRNAs. Also deacylates mischarged glycyl-tRNA(Ala), protecting cells against glycine mischarging by AlaRS. Acts via tRNA-based rather than protein-based catalysis; rejects L-amino acids rather than detecting D-amino acids in the active site. By recycling D-aminoacyl-tRNA to D-amino acids and free tRNA molecules, this enzyme counteracts the toxicity associated with the formation of D-aminoacyl-tRNA entities in vivo and helps enforce protein L-homochirality.</text>
</comment>
<gene>
    <name evidence="2" type="primary">dtd</name>
    <name evidence="3" type="ORF">SAMN02927903_02890</name>
</gene>
<dbReference type="CDD" id="cd00563">
    <property type="entry name" value="Dtyr_deacylase"/>
    <property type="match status" value="1"/>
</dbReference>
<proteinExistence type="inferred from homology"/>
<organism evidence="3 4">
    <name type="scientific">Flavobacterium caeni</name>
    <dbReference type="NCBI Taxonomy" id="490189"/>
    <lineage>
        <taxon>Bacteria</taxon>
        <taxon>Pseudomonadati</taxon>
        <taxon>Bacteroidota</taxon>
        <taxon>Flavobacteriia</taxon>
        <taxon>Flavobacteriales</taxon>
        <taxon>Flavobacteriaceae</taxon>
        <taxon>Flavobacterium</taxon>
    </lineage>
</organism>
<dbReference type="Proteomes" id="UP000199354">
    <property type="component" value="Unassembled WGS sequence"/>
</dbReference>
<dbReference type="EC" id="3.1.1.-" evidence="2"/>
<dbReference type="PANTHER" id="PTHR10472:SF5">
    <property type="entry name" value="D-AMINOACYL-TRNA DEACYLASE 1"/>
    <property type="match status" value="1"/>
</dbReference>
<feature type="short sequence motif" description="Gly-cisPro motif, important for rejection of L-amino acids" evidence="2">
    <location>
        <begin position="138"/>
        <end position="139"/>
    </location>
</feature>
<dbReference type="GO" id="GO:0019478">
    <property type="term" value="P:D-amino acid catabolic process"/>
    <property type="evidence" value="ECO:0007669"/>
    <property type="project" value="UniProtKB-UniRule"/>
</dbReference>
<dbReference type="STRING" id="490189.SAMN02927903_02890"/>
<dbReference type="GO" id="GO:0000049">
    <property type="term" value="F:tRNA binding"/>
    <property type="evidence" value="ECO:0007669"/>
    <property type="project" value="UniProtKB-UniRule"/>
</dbReference>
<dbReference type="EMBL" id="FMVF01000016">
    <property type="protein sequence ID" value="SCY91533.1"/>
    <property type="molecule type" value="Genomic_DNA"/>
</dbReference>
<comment type="domain">
    <text evidence="2">A Gly-cisPro motif from one monomer fits into the active site of the other monomer to allow specific chiral rejection of L-amino acids.</text>
</comment>
<dbReference type="FunFam" id="3.50.80.10:FF:000001">
    <property type="entry name" value="D-aminoacyl-tRNA deacylase"/>
    <property type="match status" value="1"/>
</dbReference>
<keyword evidence="4" id="KW-1185">Reference proteome</keyword>
<dbReference type="GO" id="GO:0106026">
    <property type="term" value="F:Gly-tRNA(Ala) deacylase activity"/>
    <property type="evidence" value="ECO:0007669"/>
    <property type="project" value="UniProtKB-UniRule"/>
</dbReference>
<evidence type="ECO:0000313" key="3">
    <source>
        <dbReference type="EMBL" id="SCY91533.1"/>
    </source>
</evidence>
<evidence type="ECO:0000313" key="4">
    <source>
        <dbReference type="Proteomes" id="UP000199354"/>
    </source>
</evidence>
<protein>
    <recommendedName>
        <fullName evidence="2">D-aminoacyl-tRNA deacylase</fullName>
        <shortName evidence="2">DTD</shortName>
        <ecNumber evidence="2">3.1.1.96</ecNumber>
    </recommendedName>
    <alternativeName>
        <fullName evidence="2">Gly-tRNA(Ala) deacylase</fullName>
        <ecNumber evidence="2">3.1.1.-</ecNumber>
    </alternativeName>
</protein>
<keyword evidence="2" id="KW-0378">Hydrolase</keyword>
<reference evidence="3 4" key="1">
    <citation type="submission" date="2016-10" db="EMBL/GenBank/DDBJ databases">
        <authorList>
            <person name="de Groot N.N."/>
        </authorList>
    </citation>
    <scope>NUCLEOTIDE SEQUENCE [LARGE SCALE GENOMIC DNA]</scope>
    <source>
        <strain evidence="3 4">CGMCC 1.7031</strain>
    </source>
</reference>
<dbReference type="EC" id="3.1.1.96" evidence="2"/>
<keyword evidence="2" id="KW-0694">RNA-binding</keyword>
<dbReference type="HAMAP" id="MF_00518">
    <property type="entry name" value="Deacylase_Dtd"/>
    <property type="match status" value="1"/>
</dbReference>
<comment type="similarity">
    <text evidence="1 2">Belongs to the DTD family.</text>
</comment>
<dbReference type="Pfam" id="PF02580">
    <property type="entry name" value="Tyr_Deacylase"/>
    <property type="match status" value="1"/>
</dbReference>
<dbReference type="OrthoDB" id="9801395at2"/>
<evidence type="ECO:0000256" key="1">
    <source>
        <dbReference type="ARBA" id="ARBA00009673"/>
    </source>
</evidence>
<dbReference type="NCBIfam" id="TIGR00256">
    <property type="entry name" value="D-aminoacyl-tRNA deacylase"/>
    <property type="match status" value="1"/>
</dbReference>
<comment type="subcellular location">
    <subcellularLocation>
        <location evidence="2">Cytoplasm</location>
    </subcellularLocation>
</comment>
<keyword evidence="2" id="KW-0820">tRNA-binding</keyword>
<dbReference type="PANTHER" id="PTHR10472">
    <property type="entry name" value="D-TYROSYL-TRNA TYR DEACYLASE"/>
    <property type="match status" value="1"/>
</dbReference>
<dbReference type="InterPro" id="IPR023509">
    <property type="entry name" value="DTD-like_sf"/>
</dbReference>
<comment type="subunit">
    <text evidence="2">Homodimer.</text>
</comment>
<dbReference type="GO" id="GO:0005737">
    <property type="term" value="C:cytoplasm"/>
    <property type="evidence" value="ECO:0007669"/>
    <property type="project" value="UniProtKB-SubCell"/>
</dbReference>
<name>A0A1G5JT20_9FLAO</name>
<dbReference type="AlphaFoldDB" id="A0A1G5JT20"/>
<comment type="catalytic activity">
    <reaction evidence="2">
        <text>a D-aminoacyl-tRNA + H2O = a tRNA + a D-alpha-amino acid + H(+)</text>
        <dbReference type="Rhea" id="RHEA:13953"/>
        <dbReference type="Rhea" id="RHEA-COMP:10123"/>
        <dbReference type="Rhea" id="RHEA-COMP:10124"/>
        <dbReference type="ChEBI" id="CHEBI:15377"/>
        <dbReference type="ChEBI" id="CHEBI:15378"/>
        <dbReference type="ChEBI" id="CHEBI:59871"/>
        <dbReference type="ChEBI" id="CHEBI:78442"/>
        <dbReference type="ChEBI" id="CHEBI:79333"/>
        <dbReference type="EC" id="3.1.1.96"/>
    </reaction>
</comment>